<dbReference type="GO" id="GO:0004135">
    <property type="term" value="F:amylo-alpha-1,6-glucosidase activity"/>
    <property type="evidence" value="ECO:0007669"/>
    <property type="project" value="InterPro"/>
</dbReference>
<dbReference type="InterPro" id="IPR014756">
    <property type="entry name" value="Ig_E-set"/>
</dbReference>
<dbReference type="Gene3D" id="2.60.40.1180">
    <property type="entry name" value="Golgi alpha-mannosidase II"/>
    <property type="match status" value="1"/>
</dbReference>
<evidence type="ECO:0000256" key="5">
    <source>
        <dbReference type="SAM" id="MobiDB-lite"/>
    </source>
</evidence>
<accession>A0A4Q7YUP4</accession>
<dbReference type="Pfam" id="PF00128">
    <property type="entry name" value="Alpha-amylase"/>
    <property type="match status" value="1"/>
</dbReference>
<dbReference type="Proteomes" id="UP000292958">
    <property type="component" value="Unassembled WGS sequence"/>
</dbReference>
<dbReference type="Pfam" id="PF21156">
    <property type="entry name" value="ISOA1-3_C"/>
    <property type="match status" value="1"/>
</dbReference>
<keyword evidence="2" id="KW-0378">Hydrolase</keyword>
<keyword evidence="3" id="KW-0809">Transit peptide</keyword>
<dbReference type="SUPFAM" id="SSF51445">
    <property type="entry name" value="(Trans)glycosidases"/>
    <property type="match status" value="1"/>
</dbReference>
<name>A0A4Q7YUP4_9BACT</name>
<dbReference type="InterPro" id="IPR004193">
    <property type="entry name" value="Glyco_hydro_13_N"/>
</dbReference>
<dbReference type="AlphaFoldDB" id="A0A4Q7YUP4"/>
<protein>
    <submittedName>
        <fullName evidence="7">Glycogen operon protein</fullName>
    </submittedName>
</protein>
<dbReference type="Gene3D" id="3.20.20.80">
    <property type="entry name" value="Glycosidases"/>
    <property type="match status" value="1"/>
</dbReference>
<evidence type="ECO:0000256" key="2">
    <source>
        <dbReference type="ARBA" id="ARBA00022801"/>
    </source>
</evidence>
<evidence type="ECO:0000256" key="3">
    <source>
        <dbReference type="ARBA" id="ARBA00022946"/>
    </source>
</evidence>
<reference evidence="7 8" key="1">
    <citation type="submission" date="2019-02" db="EMBL/GenBank/DDBJ databases">
        <title>Genomic Encyclopedia of Archaeal and Bacterial Type Strains, Phase II (KMG-II): from individual species to whole genera.</title>
        <authorList>
            <person name="Goeker M."/>
        </authorList>
    </citation>
    <scope>NUCLEOTIDE SEQUENCE [LARGE SCALE GENOMIC DNA]</scope>
    <source>
        <strain evidence="7 8">DSM 18101</strain>
    </source>
</reference>
<dbReference type="SUPFAM" id="SSF81296">
    <property type="entry name" value="E set domains"/>
    <property type="match status" value="1"/>
</dbReference>
<evidence type="ECO:0000256" key="4">
    <source>
        <dbReference type="ARBA" id="ARBA00023295"/>
    </source>
</evidence>
<proteinExistence type="inferred from homology"/>
<dbReference type="InterPro" id="IPR011837">
    <property type="entry name" value="Glycogen_debranch_GlgX"/>
</dbReference>
<dbReference type="CDD" id="cd02856">
    <property type="entry name" value="E_set_GDE_Isoamylase_N"/>
    <property type="match status" value="1"/>
</dbReference>
<keyword evidence="4" id="KW-0326">Glycosidase</keyword>
<dbReference type="RefSeq" id="WP_242617877.1">
    <property type="nucleotide sequence ID" value="NZ_SHKW01000001.1"/>
</dbReference>
<evidence type="ECO:0000256" key="1">
    <source>
        <dbReference type="ARBA" id="ARBA00008061"/>
    </source>
</evidence>
<evidence type="ECO:0000313" key="7">
    <source>
        <dbReference type="EMBL" id="RZU40763.1"/>
    </source>
</evidence>
<dbReference type="CDD" id="cd11326">
    <property type="entry name" value="AmyAc_Glg_debranch"/>
    <property type="match status" value="1"/>
</dbReference>
<evidence type="ECO:0000313" key="8">
    <source>
        <dbReference type="Proteomes" id="UP000292958"/>
    </source>
</evidence>
<evidence type="ECO:0000259" key="6">
    <source>
        <dbReference type="SMART" id="SM00642"/>
    </source>
</evidence>
<dbReference type="InterPro" id="IPR017853">
    <property type="entry name" value="GH"/>
</dbReference>
<dbReference type="InterPro" id="IPR044505">
    <property type="entry name" value="GlgX_Isoamylase_N_E_set"/>
</dbReference>
<dbReference type="NCBIfam" id="TIGR02100">
    <property type="entry name" value="glgX_debranch"/>
    <property type="match status" value="1"/>
</dbReference>
<dbReference type="Pfam" id="PF02922">
    <property type="entry name" value="CBM_48"/>
    <property type="match status" value="1"/>
</dbReference>
<dbReference type="GO" id="GO:0005980">
    <property type="term" value="P:glycogen catabolic process"/>
    <property type="evidence" value="ECO:0007669"/>
    <property type="project" value="InterPro"/>
</dbReference>
<feature type="compositionally biased region" description="Basic and acidic residues" evidence="5">
    <location>
        <begin position="492"/>
        <end position="506"/>
    </location>
</feature>
<dbReference type="SUPFAM" id="SSF51011">
    <property type="entry name" value="Glycosyl hydrolase domain"/>
    <property type="match status" value="1"/>
</dbReference>
<dbReference type="InterPro" id="IPR006047">
    <property type="entry name" value="GH13_cat_dom"/>
</dbReference>
<dbReference type="Gene3D" id="2.60.40.10">
    <property type="entry name" value="Immunoglobulins"/>
    <property type="match status" value="1"/>
</dbReference>
<gene>
    <name evidence="7" type="ORF">BDD14_2239</name>
</gene>
<feature type="region of interest" description="Disordered" evidence="5">
    <location>
        <begin position="492"/>
        <end position="519"/>
    </location>
</feature>
<dbReference type="InterPro" id="IPR048650">
    <property type="entry name" value="ISOA1-3-like_C"/>
</dbReference>
<dbReference type="InterPro" id="IPR013780">
    <property type="entry name" value="Glyco_hydro_b"/>
</dbReference>
<dbReference type="SMART" id="SM00642">
    <property type="entry name" value="Aamy"/>
    <property type="match status" value="1"/>
</dbReference>
<dbReference type="InterPro" id="IPR013783">
    <property type="entry name" value="Ig-like_fold"/>
</dbReference>
<dbReference type="PANTHER" id="PTHR43002">
    <property type="entry name" value="GLYCOGEN DEBRANCHING ENZYME"/>
    <property type="match status" value="1"/>
</dbReference>
<feature type="domain" description="Glycosyl hydrolase family 13 catalytic" evidence="6">
    <location>
        <begin position="186"/>
        <end position="593"/>
    </location>
</feature>
<dbReference type="GO" id="GO:0019156">
    <property type="term" value="F:isoamylase activity"/>
    <property type="evidence" value="ECO:0007669"/>
    <property type="project" value="UniProtKB-ARBA"/>
</dbReference>
<dbReference type="EMBL" id="SHKW01000001">
    <property type="protein sequence ID" value="RZU40763.1"/>
    <property type="molecule type" value="Genomic_DNA"/>
</dbReference>
<comment type="similarity">
    <text evidence="1">Belongs to the glycosyl hydrolase 13 family.</text>
</comment>
<sequence length="723" mass="82011">MSQTRSAEDGILGDDMLRTDPQRSHQLDIVPAASVGRSAPLGATVTSGGVNFSLYSRDASGIELLFFDHEDDRQPSHVIRLDQTVNRTYHYWHVFVPCLQAGQLYGYRVHGPLDPAKGMRFDPTKVLLDPYGRGVAVPRNYSREAARQKGDNAATAMKSVVVDPGLYDWEGDTPLRRPSSQTIVYEMHVKGFTRHPSSGVPEATRGTFRGLIEKIPYLQDLGISAVELLPVFQFDPQDCPPGRVNYWGYAPVSFFAPHQAYSSRQDPMGPVDEFRDMVKSLHRAGIEVILDVVFNHTAEGDHLGPTLSFRGLENNAYYLLEPDRSHYANYSGTGNTLNANHPIVRRMIVDSLRHWVEEMHVDGFRFDLASILARDSAGQVMSSPPVLWDIESDPTLAGTKIIAEAWDAAGLYQVGSFVGDSWKEWNGRFRDDVRSFIRGEDGSLRRFADRLLGSHEIYRYKEREAEQSVNFVACHDGFTLNDLVSYNQKHNEANGEENRDGGDDNRSWNCGAEGPTSDPEIERLRNRQVKNFMTVMLLSLGLPMFLMGDEVRRTQQGNNNAYCQDSEANWLDWSLLVKHADFHRFVKLLIARRLLRDIGPERQRMTLIQLIRQGIRGWHGVKLDQPDWSSYSHSVALSAEISKEALLFHFIFNSYWEPLDFELPRTGMGKRVSWRRWIDTFQEAPEDIVPWQEAPIVPEYTYRAGPRSVVVLWASVGEGPQHT</sequence>
<comment type="caution">
    <text evidence="7">The sequence shown here is derived from an EMBL/GenBank/DDBJ whole genome shotgun (WGS) entry which is preliminary data.</text>
</comment>
<keyword evidence="8" id="KW-1185">Reference proteome</keyword>
<organism evidence="7 8">
    <name type="scientific">Edaphobacter modestus</name>
    <dbReference type="NCBI Taxonomy" id="388466"/>
    <lineage>
        <taxon>Bacteria</taxon>
        <taxon>Pseudomonadati</taxon>
        <taxon>Acidobacteriota</taxon>
        <taxon>Terriglobia</taxon>
        <taxon>Terriglobales</taxon>
        <taxon>Acidobacteriaceae</taxon>
        <taxon>Edaphobacter</taxon>
    </lineage>
</organism>